<dbReference type="CDD" id="cd03454">
    <property type="entry name" value="YdeM"/>
    <property type="match status" value="1"/>
</dbReference>
<evidence type="ECO:0000313" key="2">
    <source>
        <dbReference type="EMBL" id="TDP88102.1"/>
    </source>
</evidence>
<reference evidence="2 3" key="1">
    <citation type="submission" date="2019-03" db="EMBL/GenBank/DDBJ databases">
        <title>Genomic Encyclopedia of Type Strains, Phase IV (KMG-IV): sequencing the most valuable type-strain genomes for metagenomic binning, comparative biology and taxonomic classification.</title>
        <authorList>
            <person name="Goeker M."/>
        </authorList>
    </citation>
    <scope>NUCLEOTIDE SEQUENCE [LARGE SCALE GENOMIC DNA]</scope>
    <source>
        <strain evidence="2 3">DSM 11901</strain>
    </source>
</reference>
<dbReference type="RefSeq" id="WP_133605755.1">
    <property type="nucleotide sequence ID" value="NZ_SNXW01000001.1"/>
</dbReference>
<dbReference type="SUPFAM" id="SSF54637">
    <property type="entry name" value="Thioesterase/thiol ester dehydrase-isomerase"/>
    <property type="match status" value="1"/>
</dbReference>
<evidence type="ECO:0000313" key="3">
    <source>
        <dbReference type="Proteomes" id="UP000294593"/>
    </source>
</evidence>
<dbReference type="Proteomes" id="UP000294593">
    <property type="component" value="Unassembled WGS sequence"/>
</dbReference>
<name>A0A4R6RNF4_9BURK</name>
<dbReference type="Pfam" id="PF01575">
    <property type="entry name" value="MaoC_dehydratas"/>
    <property type="match status" value="1"/>
</dbReference>
<accession>A0A4R6RNF4</accession>
<sequence>MPSEPPNAAKPDVRWHWEDFHEGLSLTFGPKRVERDEVIRFATDFDPQPFHLSEEAGKASLFGGLAASGWHTAGMVMRLMCDGFLLDSSSLGSPGLDSLKWLKPVMVGDEIRARMTILGTRPMKSKAHVGLVQSRWEAINQRDEVVMVIESWAMFGRREAATESHAAGL</sequence>
<dbReference type="InterPro" id="IPR002539">
    <property type="entry name" value="MaoC-like_dom"/>
</dbReference>
<dbReference type="PANTHER" id="PTHR43664:SF1">
    <property type="entry name" value="BETA-METHYLMALYL-COA DEHYDRATASE"/>
    <property type="match status" value="1"/>
</dbReference>
<evidence type="ECO:0000259" key="1">
    <source>
        <dbReference type="Pfam" id="PF01575"/>
    </source>
</evidence>
<dbReference type="Gene3D" id="3.10.129.10">
    <property type="entry name" value="Hotdog Thioesterase"/>
    <property type="match status" value="1"/>
</dbReference>
<keyword evidence="3" id="KW-1185">Reference proteome</keyword>
<comment type="caution">
    <text evidence="2">The sequence shown here is derived from an EMBL/GenBank/DDBJ whole genome shotgun (WGS) entry which is preliminary data.</text>
</comment>
<dbReference type="InterPro" id="IPR052342">
    <property type="entry name" value="MCH/BMMD"/>
</dbReference>
<proteinExistence type="predicted"/>
<organism evidence="2 3">
    <name type="scientific">Aquabacterium commune</name>
    <dbReference type="NCBI Taxonomy" id="70586"/>
    <lineage>
        <taxon>Bacteria</taxon>
        <taxon>Pseudomonadati</taxon>
        <taxon>Pseudomonadota</taxon>
        <taxon>Betaproteobacteria</taxon>
        <taxon>Burkholderiales</taxon>
        <taxon>Aquabacterium</taxon>
    </lineage>
</organism>
<dbReference type="InterPro" id="IPR029069">
    <property type="entry name" value="HotDog_dom_sf"/>
</dbReference>
<dbReference type="EMBL" id="SNXW01000001">
    <property type="protein sequence ID" value="TDP88102.1"/>
    <property type="molecule type" value="Genomic_DNA"/>
</dbReference>
<feature type="domain" description="MaoC-like" evidence="1">
    <location>
        <begin position="30"/>
        <end position="128"/>
    </location>
</feature>
<gene>
    <name evidence="2" type="ORF">EV672_101240</name>
</gene>
<dbReference type="OrthoDB" id="5298629at2"/>
<dbReference type="PANTHER" id="PTHR43664">
    <property type="entry name" value="MONOAMINE OXIDASE-RELATED"/>
    <property type="match status" value="1"/>
</dbReference>
<protein>
    <submittedName>
        <fullName evidence="2">Acyl dehydratase</fullName>
    </submittedName>
</protein>
<dbReference type="AlphaFoldDB" id="A0A4R6RNF4"/>